<proteinExistence type="predicted"/>
<evidence type="ECO:0000256" key="1">
    <source>
        <dbReference type="SAM" id="Phobius"/>
    </source>
</evidence>
<name>T0RDG6_SAPDV</name>
<feature type="transmembrane region" description="Helical" evidence="1">
    <location>
        <begin position="1185"/>
        <end position="1207"/>
    </location>
</feature>
<dbReference type="GeneID" id="19955270"/>
<keyword evidence="1" id="KW-0472">Membrane</keyword>
<keyword evidence="1" id="KW-0812">Transmembrane</keyword>
<gene>
    <name evidence="2" type="ORF">SDRG_14543</name>
</gene>
<dbReference type="Proteomes" id="UP000030762">
    <property type="component" value="Unassembled WGS sequence"/>
</dbReference>
<keyword evidence="3" id="KW-1185">Reference proteome</keyword>
<accession>T0RDG6</accession>
<reference evidence="2 3" key="1">
    <citation type="submission" date="2012-04" db="EMBL/GenBank/DDBJ databases">
        <title>The Genome Sequence of Saprolegnia declina VS20.</title>
        <authorList>
            <consortium name="The Broad Institute Genome Sequencing Platform"/>
            <person name="Russ C."/>
            <person name="Nusbaum C."/>
            <person name="Tyler B."/>
            <person name="van West P."/>
            <person name="Dieguez-Uribeondo J."/>
            <person name="de Bruijn I."/>
            <person name="Tripathy S."/>
            <person name="Jiang R."/>
            <person name="Young S.K."/>
            <person name="Zeng Q."/>
            <person name="Gargeya S."/>
            <person name="Fitzgerald M."/>
            <person name="Haas B."/>
            <person name="Abouelleil A."/>
            <person name="Alvarado L."/>
            <person name="Arachchi H.M."/>
            <person name="Berlin A."/>
            <person name="Chapman S.B."/>
            <person name="Goldberg J."/>
            <person name="Griggs A."/>
            <person name="Gujja S."/>
            <person name="Hansen M."/>
            <person name="Howarth C."/>
            <person name="Imamovic A."/>
            <person name="Larimer J."/>
            <person name="McCowen C."/>
            <person name="Montmayeur A."/>
            <person name="Murphy C."/>
            <person name="Neiman D."/>
            <person name="Pearson M."/>
            <person name="Priest M."/>
            <person name="Roberts A."/>
            <person name="Saif S."/>
            <person name="Shea T."/>
            <person name="Sisk P."/>
            <person name="Sykes S."/>
            <person name="Wortman J."/>
            <person name="Nusbaum C."/>
            <person name="Birren B."/>
        </authorList>
    </citation>
    <scope>NUCLEOTIDE SEQUENCE [LARGE SCALE GENOMIC DNA]</scope>
    <source>
        <strain evidence="2 3">VS20</strain>
    </source>
</reference>
<keyword evidence="1" id="KW-1133">Transmembrane helix</keyword>
<dbReference type="OrthoDB" id="78977at2759"/>
<evidence type="ECO:0000313" key="3">
    <source>
        <dbReference type="Proteomes" id="UP000030762"/>
    </source>
</evidence>
<sequence length="1278" mass="140718">MQVAPLATALPSENERSDRMPKALGLLWLWLVLVPSFYYLTLLQPHLANDLFWPNYNASGYQIFVIDLLNALLESTPDASTVDLSLEMVDARYDGVLPNAMVHPTYAMALLTTSRSSLEGAIISLRNTSLNSVHWLPTQYCWIDFDKTFELAYTESRQKRCFHRYAANGAVYLEAVYRNMDWSAYVAKYGSRNSNLWWAILRGLESSQRGVDWMKTVASVSTLVPAEVVYWQRAGIEVFHYQWQSVELPGLVETATLLNALGIPTSLTLKSIEHSQGPGLSISFYESFLLGIWVAGSSNASLIRGSSDYFLNSTLSLGAPPLSLENFAYGFNMFGAHQVSLVHSTLGPFLSIDLLVLSPPVALVSLTKSVSAALYESLNSASPTTYATLRTLTVAPIPPAWKQYVYYGGNLMCSYDTPQTFLQPPFTTTDACDVQTLWTVSVAPLAMVSALSLVSDSIESICALGTSDACTPFLQQAKTLALRTLNQTLVQDAVTAVRALDVSVIQAASDVTETNYTLLRQPLLDQSPFAFYGWVLLFDWVVGVREVVSFEGDNGTLVLISDDYDTTAQTSPASSVLSRASITVYYLVVYSTLVLGALVLVCTVGLCSHRRPVHRASIAYFYRVASSTWLGRPLVLLRGTTAMLLLSSAPWQNYKSIGLVNSYNIVNAYGISYPFMLQATAGYHRLESQTSFKMYWSLASDLGALLKNTSTISGKSLLRSSSRFAFQNTSLQEILVTEKMLPPWPWSANYELLSSYLGPFGSIDMVYVSVPSVLSEAICAFDVAVAGARKLATSSYVLIRDEYHTFPAPALWAKTVYAASGSVLCPDQPSAYLAKLTLILGADAYQKGCEALYHTALSMVSSRDHILFSVLVAGIDATTNVTAICLLEPLSNIPYCETKLHTAMAFLLHVPDLSHWRPSLYAAIHELQIQWVQFGALNTTAPMELYHLPVLDPSDATFDYVAWLFLYDWALGNREVISFQGDLGTLTAMGSDLPHLEQTDDAAQLPTVLALYARRAVQYVTVSIIALAVLSLIYLIRVRGAIEGRNLLKLSRVGGLVWVGRPLIGLRSITALALLSSASVQLTTDGQLSYFTSQAVPWYTTCLAANEVTWLVGIVNDLGLPWTTWHLPKYALINSLLVWLVSALLAILAPVQASISIAKSCAVVSLDYQVQCSAGAVLIGSRARLLTLIGVVFGCNVLCYSVARWYYQDDSRLRSSSLLLCSGAKFLFRHETWIKHDVYYMDRASAVVNGLVSVGWRDEWFVMDVKTWRLHRLSNGET</sequence>
<feature type="transmembrane region" description="Helical" evidence="1">
    <location>
        <begin position="1130"/>
        <end position="1149"/>
    </location>
</feature>
<dbReference type="RefSeq" id="XP_008618900.1">
    <property type="nucleotide sequence ID" value="XM_008620678.1"/>
</dbReference>
<organism evidence="2 3">
    <name type="scientific">Saprolegnia diclina (strain VS20)</name>
    <dbReference type="NCBI Taxonomy" id="1156394"/>
    <lineage>
        <taxon>Eukaryota</taxon>
        <taxon>Sar</taxon>
        <taxon>Stramenopiles</taxon>
        <taxon>Oomycota</taxon>
        <taxon>Saprolegniomycetes</taxon>
        <taxon>Saprolegniales</taxon>
        <taxon>Saprolegniaceae</taxon>
        <taxon>Saprolegnia</taxon>
    </lineage>
</organism>
<evidence type="ECO:0000313" key="2">
    <source>
        <dbReference type="EMBL" id="EQC27632.1"/>
    </source>
</evidence>
<feature type="transmembrane region" description="Helical" evidence="1">
    <location>
        <begin position="1016"/>
        <end position="1036"/>
    </location>
</feature>
<feature type="transmembrane region" description="Helical" evidence="1">
    <location>
        <begin position="23"/>
        <end position="40"/>
    </location>
</feature>
<protein>
    <submittedName>
        <fullName evidence="2">Uncharacterized protein</fullName>
    </submittedName>
</protein>
<dbReference type="VEuPathDB" id="FungiDB:SDRG_14543"/>
<dbReference type="EMBL" id="JH767205">
    <property type="protein sequence ID" value="EQC27632.1"/>
    <property type="molecule type" value="Genomic_DNA"/>
</dbReference>
<dbReference type="AlphaFoldDB" id="T0RDG6"/>
<feature type="transmembrane region" description="Helical" evidence="1">
    <location>
        <begin position="584"/>
        <end position="608"/>
    </location>
</feature>
<dbReference type="InParanoid" id="T0RDG6"/>